<organism evidence="2 3">
    <name type="scientific">Luteolibacter yonseiensis</name>
    <dbReference type="NCBI Taxonomy" id="1144680"/>
    <lineage>
        <taxon>Bacteria</taxon>
        <taxon>Pseudomonadati</taxon>
        <taxon>Verrucomicrobiota</taxon>
        <taxon>Verrucomicrobiia</taxon>
        <taxon>Verrucomicrobiales</taxon>
        <taxon>Verrucomicrobiaceae</taxon>
        <taxon>Luteolibacter</taxon>
    </lineage>
</organism>
<dbReference type="PANTHER" id="PTHR14289">
    <property type="entry name" value="F-BOX ONLY PROTEIN 3"/>
    <property type="match status" value="1"/>
</dbReference>
<feature type="domain" description="ApaG" evidence="1">
    <location>
        <begin position="6"/>
        <end position="128"/>
    </location>
</feature>
<evidence type="ECO:0000313" key="2">
    <source>
        <dbReference type="EMBL" id="MBK1817264.1"/>
    </source>
</evidence>
<protein>
    <submittedName>
        <fullName evidence="2">ApaG domain</fullName>
    </submittedName>
</protein>
<dbReference type="EMBL" id="JAENIK010000012">
    <property type="protein sequence ID" value="MBK1817264.1"/>
    <property type="molecule type" value="Genomic_DNA"/>
</dbReference>
<evidence type="ECO:0000259" key="1">
    <source>
        <dbReference type="PROSITE" id="PS51087"/>
    </source>
</evidence>
<comment type="caution">
    <text evidence="2">The sequence shown here is derived from an EMBL/GenBank/DDBJ whole genome shotgun (WGS) entry which is preliminary data.</text>
</comment>
<dbReference type="SUPFAM" id="SSF110069">
    <property type="entry name" value="ApaG-like"/>
    <property type="match status" value="1"/>
</dbReference>
<dbReference type="InterPro" id="IPR036767">
    <property type="entry name" value="ApaG_sf"/>
</dbReference>
<dbReference type="AlphaFoldDB" id="A0A934R900"/>
<dbReference type="Proteomes" id="UP000600139">
    <property type="component" value="Unassembled WGS sequence"/>
</dbReference>
<dbReference type="Pfam" id="PF04379">
    <property type="entry name" value="DUF525"/>
    <property type="match status" value="1"/>
</dbReference>
<evidence type="ECO:0000313" key="3">
    <source>
        <dbReference type="Proteomes" id="UP000600139"/>
    </source>
</evidence>
<dbReference type="RefSeq" id="WP_200352209.1">
    <property type="nucleotide sequence ID" value="NZ_JAENIK010000012.1"/>
</dbReference>
<gene>
    <name evidence="2" type="ORF">JIN84_16710</name>
</gene>
<accession>A0A934R900</accession>
<keyword evidence="3" id="KW-1185">Reference proteome</keyword>
<dbReference type="Gene3D" id="2.60.40.1470">
    <property type="entry name" value="ApaG domain"/>
    <property type="match status" value="1"/>
</dbReference>
<dbReference type="PANTHER" id="PTHR14289:SF16">
    <property type="entry name" value="POLYMERASE DELTA-INTERACTING PROTEIN 2"/>
    <property type="match status" value="1"/>
</dbReference>
<dbReference type="GO" id="GO:0070987">
    <property type="term" value="P:error-free translesion synthesis"/>
    <property type="evidence" value="ECO:0007669"/>
    <property type="project" value="TreeGrafter"/>
</dbReference>
<dbReference type="InterPro" id="IPR007474">
    <property type="entry name" value="ApaG_domain"/>
</dbReference>
<name>A0A934R900_9BACT</name>
<sequence length="128" mass="14096">MAGVIREFDGLRVKVDDVIYMPSLDAPPDKPHPFVYFISIHNDSPQPVTIRGRKWVVREDAGEVTVVEGDGIVGQTPVIEPGGHFSYNSYHVIACGASATGAFFGETGAGDWFYTRIPEFRLDVPNWA</sequence>
<dbReference type="PROSITE" id="PS51087">
    <property type="entry name" value="APAG"/>
    <property type="match status" value="1"/>
</dbReference>
<reference evidence="2" key="1">
    <citation type="submission" date="2021-01" db="EMBL/GenBank/DDBJ databases">
        <title>Modified the classification status of verrucomicrobia.</title>
        <authorList>
            <person name="Feng X."/>
        </authorList>
    </citation>
    <scope>NUCLEOTIDE SEQUENCE</scope>
    <source>
        <strain evidence="2">JCM 18052</strain>
    </source>
</reference>
<proteinExistence type="predicted"/>